<dbReference type="EMBL" id="MTYJ01000074">
    <property type="protein sequence ID" value="OQV16412.1"/>
    <property type="molecule type" value="Genomic_DNA"/>
</dbReference>
<proteinExistence type="inferred from homology"/>
<reference evidence="9" key="1">
    <citation type="submission" date="2017-01" db="EMBL/GenBank/DDBJ databases">
        <title>Comparative genomics of anhydrobiosis in the tardigrade Hypsibius dujardini.</title>
        <authorList>
            <person name="Yoshida Y."/>
            <person name="Koutsovoulos G."/>
            <person name="Laetsch D."/>
            <person name="Stevens L."/>
            <person name="Kumar S."/>
            <person name="Horikawa D."/>
            <person name="Ishino K."/>
            <person name="Komine S."/>
            <person name="Tomita M."/>
            <person name="Blaxter M."/>
            <person name="Arakawa K."/>
        </authorList>
    </citation>
    <scope>NUCLEOTIDE SEQUENCE [LARGE SCALE GENOMIC DNA]</scope>
    <source>
        <strain evidence="9">Z151</strain>
    </source>
</reference>
<comment type="caution">
    <text evidence="6">Lacks conserved residue(s) required for the propagation of feature annotation.</text>
</comment>
<dbReference type="OrthoDB" id="648861at2759"/>
<keyword evidence="5 6" id="KW-0472">Membrane</keyword>
<gene>
    <name evidence="8" type="ORF">BV898_09403</name>
</gene>
<dbReference type="GO" id="GO:0016020">
    <property type="term" value="C:membrane"/>
    <property type="evidence" value="ECO:0007669"/>
    <property type="project" value="UniProtKB-SubCell"/>
</dbReference>
<dbReference type="Pfam" id="PF06963">
    <property type="entry name" value="FPN1"/>
    <property type="match status" value="1"/>
</dbReference>
<evidence type="ECO:0000256" key="3">
    <source>
        <dbReference type="ARBA" id="ARBA00022692"/>
    </source>
</evidence>
<comment type="function">
    <text evidence="6">May be involved in iron transport and iron homeostasis.</text>
</comment>
<dbReference type="PANTHER" id="PTHR11660">
    <property type="entry name" value="SOLUTE CARRIER FAMILY 40 MEMBER"/>
    <property type="match status" value="1"/>
</dbReference>
<comment type="subcellular location">
    <subcellularLocation>
        <location evidence="1 6">Membrane</location>
        <topology evidence="1 6">Multi-pass membrane protein</topology>
    </subcellularLocation>
</comment>
<comment type="caution">
    <text evidence="8">The sequence shown here is derived from an EMBL/GenBank/DDBJ whole genome shotgun (WGS) entry which is preliminary data.</text>
</comment>
<evidence type="ECO:0000256" key="1">
    <source>
        <dbReference type="ARBA" id="ARBA00004141"/>
    </source>
</evidence>
<keyword evidence="4 6" id="KW-1133">Transmembrane helix</keyword>
<dbReference type="GO" id="GO:0005381">
    <property type="term" value="F:iron ion transmembrane transporter activity"/>
    <property type="evidence" value="ECO:0007669"/>
    <property type="project" value="UniProtKB-UniRule"/>
</dbReference>
<accession>A0A1W0WMK9</accession>
<evidence type="ECO:0000256" key="2">
    <source>
        <dbReference type="ARBA" id="ARBA00022448"/>
    </source>
</evidence>
<evidence type="ECO:0000256" key="7">
    <source>
        <dbReference type="SAM" id="MobiDB-lite"/>
    </source>
</evidence>
<dbReference type="AlphaFoldDB" id="A0A1W0WMK9"/>
<feature type="transmembrane region" description="Helical" evidence="6">
    <location>
        <begin position="234"/>
        <end position="255"/>
    </location>
</feature>
<keyword evidence="3 6" id="KW-0812">Transmembrane</keyword>
<evidence type="ECO:0000256" key="4">
    <source>
        <dbReference type="ARBA" id="ARBA00022989"/>
    </source>
</evidence>
<organism evidence="8 9">
    <name type="scientific">Hypsibius exemplaris</name>
    <name type="common">Freshwater tardigrade</name>
    <dbReference type="NCBI Taxonomy" id="2072580"/>
    <lineage>
        <taxon>Eukaryota</taxon>
        <taxon>Metazoa</taxon>
        <taxon>Ecdysozoa</taxon>
        <taxon>Tardigrada</taxon>
        <taxon>Eutardigrada</taxon>
        <taxon>Parachela</taxon>
        <taxon>Hypsibioidea</taxon>
        <taxon>Hypsibiidae</taxon>
        <taxon>Hypsibius</taxon>
    </lineage>
</organism>
<dbReference type="InterPro" id="IPR009716">
    <property type="entry name" value="Ferroportin-1"/>
</dbReference>
<feature type="region of interest" description="Disordered" evidence="7">
    <location>
        <begin position="1"/>
        <end position="27"/>
    </location>
</feature>
<dbReference type="Proteomes" id="UP000192578">
    <property type="component" value="Unassembled WGS sequence"/>
</dbReference>
<evidence type="ECO:0000313" key="8">
    <source>
        <dbReference type="EMBL" id="OQV16412.1"/>
    </source>
</evidence>
<evidence type="ECO:0000313" key="9">
    <source>
        <dbReference type="Proteomes" id="UP000192578"/>
    </source>
</evidence>
<name>A0A1W0WMK9_HYPEX</name>
<evidence type="ECO:0000256" key="6">
    <source>
        <dbReference type="RuleBase" id="RU365065"/>
    </source>
</evidence>
<sequence length="278" mass="30214">MSNSSPAPAGSYPEGNAENNAENVAKSFSPTRLYPRISVDPPAHPLVNEIKSEDLNEVIRDVNAVPQTNAGTDASTAADLENAAVEDVNQAINELPVEDANQPINKVPIEDVDQAINGVPIEQHVLLLPEPEDMEALSPYRQPSSDTEDNNELALVAPLRKKGKKNKAEGETTELGMSLLENGKTPLNPIIVGIETPKNDVRWWLYLAEIFGRWGDRMWTFTSALFPSALPGSMLLPAIHGFITGLCVIMFGALIGEWVDRTPRLPAVRIALITKIPA</sequence>
<keyword evidence="9" id="KW-1185">Reference proteome</keyword>
<comment type="similarity">
    <text evidence="6">Belongs to the ferroportin (FP) (TC 2.A.100) family. SLC40A subfamily.</text>
</comment>
<protein>
    <recommendedName>
        <fullName evidence="6">Solute carrier family 40 member</fullName>
    </recommendedName>
</protein>
<keyword evidence="6" id="KW-0406">Ion transport</keyword>
<keyword evidence="2 6" id="KW-0813">Transport</keyword>
<dbReference type="PANTHER" id="PTHR11660:SF57">
    <property type="entry name" value="SOLUTE CARRIER FAMILY 40 MEMBER"/>
    <property type="match status" value="1"/>
</dbReference>
<evidence type="ECO:0000256" key="5">
    <source>
        <dbReference type="ARBA" id="ARBA00023136"/>
    </source>
</evidence>